<geneLocation type="mitochondrion" evidence="1"/>
<evidence type="ECO:0000313" key="1">
    <source>
        <dbReference type="EMBL" id="AAR91115.1"/>
    </source>
</evidence>
<evidence type="ECO:0000313" key="2">
    <source>
        <dbReference type="Proteomes" id="UP000007305"/>
    </source>
</evidence>
<keyword evidence="2" id="KW-1185">Reference proteome</keyword>
<gene>
    <name evidence="1" type="primary">orf126-d</name>
</gene>
<dbReference type="EMBL" id="AY506529">
    <property type="protein sequence ID" value="AAR91115.1"/>
    <property type="molecule type" value="Genomic_DNA"/>
</dbReference>
<sequence>MIVFIQRHVKKHTKISQTRQNGRGFPKEENHELGRARSLYNSSNTLPVPISQFASILAALSFLKAPAESEATLNAASFFSGSSSNQTSYSMHAPLALEALSLLSALSSFCHLRAYYTKLRYRLRHP</sequence>
<accession>Q6R9E3</accession>
<dbReference type="GeneID" id="4055960"/>
<dbReference type="Proteomes" id="UP000007305">
    <property type="component" value="Mitochondrion"/>
</dbReference>
<dbReference type="AlphaFoldDB" id="Q6R9E3"/>
<name>Q6R9E3_MAIZE</name>
<keyword evidence="1" id="KW-0496">Mitochondrion</keyword>
<dbReference type="InParanoid" id="Q6R9E3"/>
<dbReference type="HOGENOM" id="CLU_1984818_0_0_1"/>
<proteinExistence type="predicted"/>
<reference evidence="1 2" key="1">
    <citation type="journal article" date="2004" name="Plant Physiol.">
        <title>Sequence and comparative analysis of the maize NB mitochondrial genome.</title>
        <authorList>
            <person name="Clifton S.W."/>
            <person name="Minx P."/>
            <person name="Fauron C.M.-R."/>
            <person name="Gibson M."/>
            <person name="Allen J.O."/>
            <person name="Sun H."/>
            <person name="Thompson M."/>
            <person name="Barbazuk W.B."/>
            <person name="Kanuganti S."/>
            <person name="Tayloe C."/>
            <person name="Meyer L."/>
            <person name="Wilson R.K."/>
            <person name="Newton K.J."/>
        </authorList>
    </citation>
    <scope>NUCLEOTIDE SEQUENCE</scope>
    <source>
        <strain evidence="2">cv. B37N</strain>
    </source>
</reference>
<dbReference type="PaxDb" id="4577-GRMZM2G019187_P01"/>
<dbReference type="RefSeq" id="YP_588365.1">
    <property type="nucleotide sequence ID" value="NC_007982.1"/>
</dbReference>
<protein>
    <submittedName>
        <fullName evidence="1">Uncharacterized protein orf126-d</fullName>
    </submittedName>
</protein>
<organism evidence="1 2">
    <name type="scientific">Zea mays</name>
    <name type="common">Maize</name>
    <dbReference type="NCBI Taxonomy" id="4577"/>
    <lineage>
        <taxon>Eukaryota</taxon>
        <taxon>Viridiplantae</taxon>
        <taxon>Streptophyta</taxon>
        <taxon>Embryophyta</taxon>
        <taxon>Tracheophyta</taxon>
        <taxon>Spermatophyta</taxon>
        <taxon>Magnoliopsida</taxon>
        <taxon>Liliopsida</taxon>
        <taxon>Poales</taxon>
        <taxon>Poaceae</taxon>
        <taxon>PACMAD clade</taxon>
        <taxon>Panicoideae</taxon>
        <taxon>Andropogonodae</taxon>
        <taxon>Andropogoneae</taxon>
        <taxon>Tripsacinae</taxon>
        <taxon>Zea</taxon>
    </lineage>
</organism>